<dbReference type="InterPro" id="IPR002035">
    <property type="entry name" value="VWF_A"/>
</dbReference>
<proteinExistence type="predicted"/>
<evidence type="ECO:0000256" key="1">
    <source>
        <dbReference type="SAM" id="MobiDB-lite"/>
    </source>
</evidence>
<comment type="caution">
    <text evidence="4">The sequence shown here is derived from an EMBL/GenBank/DDBJ whole genome shotgun (WGS) entry which is preliminary data.</text>
</comment>
<keyword evidence="2" id="KW-0732">Signal</keyword>
<accession>A0AAN6XAL4</accession>
<evidence type="ECO:0000256" key="2">
    <source>
        <dbReference type="SAM" id="SignalP"/>
    </source>
</evidence>
<feature type="region of interest" description="Disordered" evidence="1">
    <location>
        <begin position="350"/>
        <end position="370"/>
    </location>
</feature>
<gene>
    <name evidence="4" type="ORF">QBC40DRAFT_210528</name>
</gene>
<dbReference type="Proteomes" id="UP001303160">
    <property type="component" value="Unassembled WGS sequence"/>
</dbReference>
<evidence type="ECO:0000259" key="3">
    <source>
        <dbReference type="PROSITE" id="PS50234"/>
    </source>
</evidence>
<dbReference type="PROSITE" id="PS50234">
    <property type="entry name" value="VWFA"/>
    <property type="match status" value="1"/>
</dbReference>
<sequence>MHLLFSRLTSLATILALASQINAKSTPPPPPNNSTCEPLFGKIEATNGGRKIGVVIDRSGSMEDTDPSNLRLVAANLLVGKLISSGGITTGQTADQVTIVQFNETAEILYPLGDPSGAGASIDGIPANGGTFIGGGISAALDELTRSGNKPDNAGIFVLTDGADDPPSLISDTIDSINRAQKAGIRVSFGFLSVDAEEQDSRITSAILSSGGTFTTVNTAEDTSKLVAQALLNRLVGPPSTGSVPLLPGLKTAGMLSQTSLTTFSYAAQQGEAFNVTVTAIDKVSLKATLKEAGKNTEIKSAVTDATTGVASLEHTALATGNFTIEVTSTTGGSKSGLFAVQIGSSLDPCKPSNTTQPHPSGSPLIPTGANSTYLPTPTSSTVFTAGAVPMRDVALQMGVGISFVAAVLEIL</sequence>
<reference evidence="4" key="2">
    <citation type="submission" date="2023-05" db="EMBL/GenBank/DDBJ databases">
        <authorList>
            <consortium name="Lawrence Berkeley National Laboratory"/>
            <person name="Steindorff A."/>
            <person name="Hensen N."/>
            <person name="Bonometti L."/>
            <person name="Westerberg I."/>
            <person name="Brannstrom I.O."/>
            <person name="Guillou S."/>
            <person name="Cros-Aarteil S."/>
            <person name="Calhoun S."/>
            <person name="Haridas S."/>
            <person name="Kuo A."/>
            <person name="Mondo S."/>
            <person name="Pangilinan J."/>
            <person name="Riley R."/>
            <person name="Labutti K."/>
            <person name="Andreopoulos B."/>
            <person name="Lipzen A."/>
            <person name="Chen C."/>
            <person name="Yanf M."/>
            <person name="Daum C."/>
            <person name="Ng V."/>
            <person name="Clum A."/>
            <person name="Ohm R."/>
            <person name="Martin F."/>
            <person name="Silar P."/>
            <person name="Natvig D."/>
            <person name="Lalanne C."/>
            <person name="Gautier V."/>
            <person name="Ament-Velasquez S.L."/>
            <person name="Kruys A."/>
            <person name="Hutchinson M.I."/>
            <person name="Powell A.J."/>
            <person name="Barry K."/>
            <person name="Miller A.N."/>
            <person name="Grigoriev I.V."/>
            <person name="Debuchy R."/>
            <person name="Gladieux P."/>
            <person name="Thoren M.H."/>
            <person name="Johannesson H."/>
        </authorList>
    </citation>
    <scope>NUCLEOTIDE SEQUENCE</scope>
    <source>
        <strain evidence="4">CBS 315.58</strain>
    </source>
</reference>
<dbReference type="EMBL" id="MU863999">
    <property type="protein sequence ID" value="KAK4195890.1"/>
    <property type="molecule type" value="Genomic_DNA"/>
</dbReference>
<feature type="domain" description="VWFA" evidence="3">
    <location>
        <begin position="51"/>
        <end position="235"/>
    </location>
</feature>
<dbReference type="AlphaFoldDB" id="A0AAN6XAL4"/>
<dbReference type="Gene3D" id="3.40.50.410">
    <property type="entry name" value="von Willebrand factor, type A domain"/>
    <property type="match status" value="1"/>
</dbReference>
<dbReference type="SMART" id="SM00327">
    <property type="entry name" value="VWA"/>
    <property type="match status" value="1"/>
</dbReference>
<evidence type="ECO:0000313" key="5">
    <source>
        <dbReference type="Proteomes" id="UP001303160"/>
    </source>
</evidence>
<organism evidence="4 5">
    <name type="scientific">Triangularia verruculosa</name>
    <dbReference type="NCBI Taxonomy" id="2587418"/>
    <lineage>
        <taxon>Eukaryota</taxon>
        <taxon>Fungi</taxon>
        <taxon>Dikarya</taxon>
        <taxon>Ascomycota</taxon>
        <taxon>Pezizomycotina</taxon>
        <taxon>Sordariomycetes</taxon>
        <taxon>Sordariomycetidae</taxon>
        <taxon>Sordariales</taxon>
        <taxon>Podosporaceae</taxon>
        <taxon>Triangularia</taxon>
    </lineage>
</organism>
<dbReference type="InterPro" id="IPR036465">
    <property type="entry name" value="vWFA_dom_sf"/>
</dbReference>
<keyword evidence="5" id="KW-1185">Reference proteome</keyword>
<reference evidence="4" key="1">
    <citation type="journal article" date="2023" name="Mol. Phylogenet. Evol.">
        <title>Genome-scale phylogeny and comparative genomics of the fungal order Sordariales.</title>
        <authorList>
            <person name="Hensen N."/>
            <person name="Bonometti L."/>
            <person name="Westerberg I."/>
            <person name="Brannstrom I.O."/>
            <person name="Guillou S."/>
            <person name="Cros-Aarteil S."/>
            <person name="Calhoun S."/>
            <person name="Haridas S."/>
            <person name="Kuo A."/>
            <person name="Mondo S."/>
            <person name="Pangilinan J."/>
            <person name="Riley R."/>
            <person name="LaButti K."/>
            <person name="Andreopoulos B."/>
            <person name="Lipzen A."/>
            <person name="Chen C."/>
            <person name="Yan M."/>
            <person name="Daum C."/>
            <person name="Ng V."/>
            <person name="Clum A."/>
            <person name="Steindorff A."/>
            <person name="Ohm R.A."/>
            <person name="Martin F."/>
            <person name="Silar P."/>
            <person name="Natvig D.O."/>
            <person name="Lalanne C."/>
            <person name="Gautier V."/>
            <person name="Ament-Velasquez S.L."/>
            <person name="Kruys A."/>
            <person name="Hutchinson M.I."/>
            <person name="Powell A.J."/>
            <person name="Barry K."/>
            <person name="Miller A.N."/>
            <person name="Grigoriev I.V."/>
            <person name="Debuchy R."/>
            <person name="Gladieux P."/>
            <person name="Hiltunen Thoren M."/>
            <person name="Johannesson H."/>
        </authorList>
    </citation>
    <scope>NUCLEOTIDE SEQUENCE</scope>
    <source>
        <strain evidence="4">CBS 315.58</strain>
    </source>
</reference>
<name>A0AAN6XAL4_9PEZI</name>
<dbReference type="CDD" id="cd00198">
    <property type="entry name" value="vWFA"/>
    <property type="match status" value="1"/>
</dbReference>
<evidence type="ECO:0000313" key="4">
    <source>
        <dbReference type="EMBL" id="KAK4195890.1"/>
    </source>
</evidence>
<protein>
    <recommendedName>
        <fullName evidence="3">VWFA domain-containing protein</fullName>
    </recommendedName>
</protein>
<dbReference type="SUPFAM" id="SSF53300">
    <property type="entry name" value="vWA-like"/>
    <property type="match status" value="1"/>
</dbReference>
<feature type="chain" id="PRO_5042811365" description="VWFA domain-containing protein" evidence="2">
    <location>
        <begin position="24"/>
        <end position="412"/>
    </location>
</feature>
<feature type="signal peptide" evidence="2">
    <location>
        <begin position="1"/>
        <end position="23"/>
    </location>
</feature>
<dbReference type="Pfam" id="PF13519">
    <property type="entry name" value="VWA_2"/>
    <property type="match status" value="1"/>
</dbReference>